<evidence type="ECO:0000313" key="2">
    <source>
        <dbReference type="Proteomes" id="UP000007174"/>
    </source>
</evidence>
<dbReference type="Proteomes" id="UP000007174">
    <property type="component" value="Unassembled WGS sequence"/>
</dbReference>
<dbReference type="Gene3D" id="3.40.50.300">
    <property type="entry name" value="P-loop containing nucleotide triphosphate hydrolases"/>
    <property type="match status" value="1"/>
</dbReference>
<dbReference type="EMBL" id="CACQ02000252">
    <property type="protein sequence ID" value="CCF31889.1"/>
    <property type="molecule type" value="Genomic_DNA"/>
</dbReference>
<accession>H1UV88</accession>
<reference evidence="2" key="1">
    <citation type="journal article" date="2012" name="Nat. Genet.">
        <title>Lifestyle transitions in plant pathogenic Colletotrichum fungi deciphered by genome and transcriptome analyses.</title>
        <authorList>
            <person name="O'Connell R.J."/>
            <person name="Thon M.R."/>
            <person name="Hacquard S."/>
            <person name="Amyotte S.G."/>
            <person name="Kleemann J."/>
            <person name="Torres M.F."/>
            <person name="Damm U."/>
            <person name="Buiate E.A."/>
            <person name="Epstein L."/>
            <person name="Alkan N."/>
            <person name="Altmueller J."/>
            <person name="Alvarado-Balderrama L."/>
            <person name="Bauser C.A."/>
            <person name="Becker C."/>
            <person name="Birren B.W."/>
            <person name="Chen Z."/>
            <person name="Choi J."/>
            <person name="Crouch J.A."/>
            <person name="Duvick J.P."/>
            <person name="Farman M.A."/>
            <person name="Gan P."/>
            <person name="Heiman D."/>
            <person name="Henrissat B."/>
            <person name="Howard R.J."/>
            <person name="Kabbage M."/>
            <person name="Koch C."/>
            <person name="Kracher B."/>
            <person name="Kubo Y."/>
            <person name="Law A.D."/>
            <person name="Lebrun M.-H."/>
            <person name="Lee Y.-H."/>
            <person name="Miyara I."/>
            <person name="Moore N."/>
            <person name="Neumann U."/>
            <person name="Nordstroem K."/>
            <person name="Panaccione D.G."/>
            <person name="Panstruga R."/>
            <person name="Place M."/>
            <person name="Proctor R.H."/>
            <person name="Prusky D."/>
            <person name="Rech G."/>
            <person name="Reinhardt R."/>
            <person name="Rollins J.A."/>
            <person name="Rounsley S."/>
            <person name="Schardl C.L."/>
            <person name="Schwartz D.C."/>
            <person name="Shenoy N."/>
            <person name="Shirasu K."/>
            <person name="Sikhakolli U.R."/>
            <person name="Stueber K."/>
            <person name="Sukno S.A."/>
            <person name="Sweigard J.A."/>
            <person name="Takano Y."/>
            <person name="Takahara H."/>
            <person name="Trail F."/>
            <person name="van der Does H.C."/>
            <person name="Voll L.M."/>
            <person name="Will I."/>
            <person name="Young S."/>
            <person name="Zeng Q."/>
            <person name="Zhang J."/>
            <person name="Zhou S."/>
            <person name="Dickman M.B."/>
            <person name="Schulze-Lefert P."/>
            <person name="Ver Loren van Themaat E."/>
            <person name="Ma L.-J."/>
            <person name="Vaillancourt L.J."/>
        </authorList>
    </citation>
    <scope>NUCLEOTIDE SEQUENCE [LARGE SCALE GENOMIC DNA]</scope>
    <source>
        <strain evidence="2">IMI 349063</strain>
    </source>
</reference>
<sequence length="67" mass="7114">MAATVTSRLGKDAEVKSSGMIIDTPAVSENSVNGMDILAHIVDELSGRASDDIPCPRWVPASTRLFL</sequence>
<name>H1UV88_COLHI</name>
<evidence type="ECO:0000313" key="1">
    <source>
        <dbReference type="EMBL" id="CCF31889.1"/>
    </source>
</evidence>
<proteinExistence type="predicted"/>
<dbReference type="HOGENOM" id="CLU_2812193_0_0_1"/>
<dbReference type="InterPro" id="IPR027417">
    <property type="entry name" value="P-loop_NTPase"/>
</dbReference>
<gene>
    <name evidence="1" type="ORF">CH063_16170</name>
</gene>
<organism evidence="1 2">
    <name type="scientific">Colletotrichum higginsianum (strain IMI 349063)</name>
    <name type="common">Crucifer anthracnose fungus</name>
    <dbReference type="NCBI Taxonomy" id="759273"/>
    <lineage>
        <taxon>Eukaryota</taxon>
        <taxon>Fungi</taxon>
        <taxon>Dikarya</taxon>
        <taxon>Ascomycota</taxon>
        <taxon>Pezizomycotina</taxon>
        <taxon>Sordariomycetes</taxon>
        <taxon>Hypocreomycetidae</taxon>
        <taxon>Glomerellales</taxon>
        <taxon>Glomerellaceae</taxon>
        <taxon>Colletotrichum</taxon>
        <taxon>Colletotrichum destructivum species complex</taxon>
    </lineage>
</organism>
<dbReference type="STRING" id="759273.H1UV88"/>
<dbReference type="VEuPathDB" id="FungiDB:CH63R_13749"/>
<protein>
    <submittedName>
        <fullName evidence="1">Clp1</fullName>
    </submittedName>
</protein>
<dbReference type="AlphaFoldDB" id="H1UV88"/>